<protein>
    <recommendedName>
        <fullName evidence="5">General transcription factor 3C polypeptide 3</fullName>
    </recommendedName>
</protein>
<evidence type="ECO:0008006" key="5">
    <source>
        <dbReference type="Google" id="ProtNLM"/>
    </source>
</evidence>
<dbReference type="AlphaFoldDB" id="A0ABD2Y2B8"/>
<feature type="repeat" description="TPR" evidence="1">
    <location>
        <begin position="237"/>
        <end position="270"/>
    </location>
</feature>
<feature type="region of interest" description="Disordered" evidence="2">
    <location>
        <begin position="1"/>
        <end position="42"/>
    </location>
</feature>
<dbReference type="PANTHER" id="PTHR23082">
    <property type="entry name" value="TRANSCRIPTION INITIATION FACTOR IIIC TFIIIC , POLYPEPTIDE 3-RELATED"/>
    <property type="match status" value="1"/>
</dbReference>
<evidence type="ECO:0000313" key="3">
    <source>
        <dbReference type="EMBL" id="KAL3499833.1"/>
    </source>
</evidence>
<evidence type="ECO:0000313" key="4">
    <source>
        <dbReference type="Proteomes" id="UP001630127"/>
    </source>
</evidence>
<evidence type="ECO:0000256" key="1">
    <source>
        <dbReference type="PROSITE-ProRule" id="PRU00339"/>
    </source>
</evidence>
<dbReference type="EMBL" id="JBJUIK010000016">
    <property type="protein sequence ID" value="KAL3499833.1"/>
    <property type="molecule type" value="Genomic_DNA"/>
</dbReference>
<feature type="repeat" description="TPR" evidence="1">
    <location>
        <begin position="831"/>
        <end position="864"/>
    </location>
</feature>
<gene>
    <name evidence="3" type="ORF">ACH5RR_038926</name>
</gene>
<accession>A0ABD2Y2B8</accession>
<dbReference type="InterPro" id="IPR019734">
    <property type="entry name" value="TPR_rpt"/>
</dbReference>
<proteinExistence type="predicted"/>
<dbReference type="PROSITE" id="PS50005">
    <property type="entry name" value="TPR"/>
    <property type="match status" value="2"/>
</dbReference>
<dbReference type="Proteomes" id="UP001630127">
    <property type="component" value="Unassembled WGS sequence"/>
</dbReference>
<comment type="caution">
    <text evidence="3">The sequence shown here is derived from an EMBL/GenBank/DDBJ whole genome shotgun (WGS) entry which is preliminary data.</text>
</comment>
<dbReference type="SMART" id="SM00028">
    <property type="entry name" value="TPR"/>
    <property type="match status" value="6"/>
</dbReference>
<dbReference type="SUPFAM" id="SSF48452">
    <property type="entry name" value="TPR-like"/>
    <property type="match status" value="3"/>
</dbReference>
<dbReference type="InterPro" id="IPR011990">
    <property type="entry name" value="TPR-like_helical_dom_sf"/>
</dbReference>
<organism evidence="3 4">
    <name type="scientific">Cinchona calisaya</name>
    <dbReference type="NCBI Taxonomy" id="153742"/>
    <lineage>
        <taxon>Eukaryota</taxon>
        <taxon>Viridiplantae</taxon>
        <taxon>Streptophyta</taxon>
        <taxon>Embryophyta</taxon>
        <taxon>Tracheophyta</taxon>
        <taxon>Spermatophyta</taxon>
        <taxon>Magnoliopsida</taxon>
        <taxon>eudicotyledons</taxon>
        <taxon>Gunneridae</taxon>
        <taxon>Pentapetalae</taxon>
        <taxon>asterids</taxon>
        <taxon>lamiids</taxon>
        <taxon>Gentianales</taxon>
        <taxon>Rubiaceae</taxon>
        <taxon>Cinchonoideae</taxon>
        <taxon>Cinchoneae</taxon>
        <taxon>Cinchona</taxon>
    </lineage>
</organism>
<reference evidence="3 4" key="1">
    <citation type="submission" date="2024-11" db="EMBL/GenBank/DDBJ databases">
        <title>A near-complete genome assembly of Cinchona calisaya.</title>
        <authorList>
            <person name="Lian D.C."/>
            <person name="Zhao X.W."/>
            <person name="Wei L."/>
        </authorList>
    </citation>
    <scope>NUCLEOTIDE SEQUENCE [LARGE SCALE GENOMIC DNA]</scope>
    <source>
        <tissue evidence="3">Nenye</tissue>
    </source>
</reference>
<name>A0ABD2Y2B8_9GENT</name>
<sequence>MDSKQLSNEDDIDRNYSGEEISAEEAETKEVDEEEDDDVNALDPLDFIEKGLSFDGTEDYEALAAKKRKGLQISSHDHPPVTSEIPNKKLRQENFTRAEIEEMMEVFNYGLRKKSKKCKKKGRPKGSKNKVNLEVNQKLGDATLHYARGNYAEAIRLLHEIIRLSPNMFDPFHTLGLIYDALGDKSRALNCYVLASSLMPKDSYIWKILVTRCLEQGKTGYVRHYLSKAIAADPKDVNLRILHASLYATVEEYQKAAELYEEVARLWPENIEALKSATVMYKKCDQRERSICMLEDYLQNHPVEVDWSIVDLLASNFMEGNEHTKALQCIEHAQHFYGTGNELPSCLTVKAGICHIHLGHLDEAEAILTVLQVQNVSDLGHLTIEAIEAMSKNGLYESALKYCMILEGNGDENNGYLYLKIGECFLNMKERGRAIDYFYKALPVLNKSIDARLTLSSLLLDEDRYEEAILVLCPPKDAEEAFDINFSEKNTPWWFDGKIKRKLAYIYKAKGLHEAFADIAYPLVRNSLLVLQKKVRVKRRLSRRTLLERAKVLEDGQNCNVFSGFRPVASKSDLLKACRARKLLQKKALLNEENKATTLAAGLDWESDTSEDESPCLKQHTPEVPPIPNILTDEEHHLLILDLCKQLVSLHRYLEALEIVTLSLKVAGNVMSHDKKEELQILGAQIAYISPIHGWACARYIVDQNPYSITAWNCYYKVLVRVLEQYPKQKMHNQFSKYDKFLRHMRVKHKDCIPALIISGHQHTSESRHQAAAEEYLKAYKLLPESPLNNLNVGTALINLALGHRIQKKLEAVVQGLAFLHNNLRICGNSQEALYNIARAYHHIGMVTLAVKYYEKVLAIHVKDYPIPEVPKETVAQKTGHCDLRREASYNLHLIYRNSGAFDLARQVLRDHFTV</sequence>
<dbReference type="InterPro" id="IPR039340">
    <property type="entry name" value="Tfc4/TFIIIC-102/Sfc4"/>
</dbReference>
<dbReference type="PANTHER" id="PTHR23082:SF0">
    <property type="entry name" value="GENERAL TRANSCRIPTION FACTOR 3C POLYPEPTIDE 3"/>
    <property type="match status" value="1"/>
</dbReference>
<keyword evidence="1" id="KW-0802">TPR repeat</keyword>
<evidence type="ECO:0000256" key="2">
    <source>
        <dbReference type="SAM" id="MobiDB-lite"/>
    </source>
</evidence>
<feature type="compositionally biased region" description="Acidic residues" evidence="2">
    <location>
        <begin position="21"/>
        <end position="40"/>
    </location>
</feature>
<dbReference type="Gene3D" id="1.25.40.10">
    <property type="entry name" value="Tetratricopeptide repeat domain"/>
    <property type="match status" value="3"/>
</dbReference>
<keyword evidence="4" id="KW-1185">Reference proteome</keyword>
<dbReference type="Pfam" id="PF13176">
    <property type="entry name" value="TPR_7"/>
    <property type="match status" value="1"/>
</dbReference>